<gene>
    <name evidence="1" type="ORF">Pyn_34235</name>
</gene>
<evidence type="ECO:0000313" key="2">
    <source>
        <dbReference type="Proteomes" id="UP000250321"/>
    </source>
</evidence>
<comment type="caution">
    <text evidence="1">The sequence shown here is derived from an EMBL/GenBank/DDBJ whole genome shotgun (WGS) entry which is preliminary data.</text>
</comment>
<protein>
    <submittedName>
        <fullName evidence="1">Uncharacterized protein</fullName>
    </submittedName>
</protein>
<dbReference type="Proteomes" id="UP000250321">
    <property type="component" value="Unassembled WGS sequence"/>
</dbReference>
<organism evidence="1 2">
    <name type="scientific">Prunus yedoensis var. nudiflora</name>
    <dbReference type="NCBI Taxonomy" id="2094558"/>
    <lineage>
        <taxon>Eukaryota</taxon>
        <taxon>Viridiplantae</taxon>
        <taxon>Streptophyta</taxon>
        <taxon>Embryophyta</taxon>
        <taxon>Tracheophyta</taxon>
        <taxon>Spermatophyta</taxon>
        <taxon>Magnoliopsida</taxon>
        <taxon>eudicotyledons</taxon>
        <taxon>Gunneridae</taxon>
        <taxon>Pentapetalae</taxon>
        <taxon>rosids</taxon>
        <taxon>fabids</taxon>
        <taxon>Rosales</taxon>
        <taxon>Rosaceae</taxon>
        <taxon>Amygdaloideae</taxon>
        <taxon>Amygdaleae</taxon>
        <taxon>Prunus</taxon>
    </lineage>
</organism>
<dbReference type="EMBL" id="PJQY01000291">
    <property type="protein sequence ID" value="PQQ13553.1"/>
    <property type="molecule type" value="Genomic_DNA"/>
</dbReference>
<dbReference type="AlphaFoldDB" id="A0A314Z4Q5"/>
<reference evidence="1 2" key="1">
    <citation type="submission" date="2018-02" db="EMBL/GenBank/DDBJ databases">
        <title>Draft genome of wild Prunus yedoensis var. nudiflora.</title>
        <authorList>
            <person name="Baek S."/>
            <person name="Kim J.-H."/>
            <person name="Choi K."/>
            <person name="Kim G.-B."/>
            <person name="Cho A."/>
            <person name="Jang H."/>
            <person name="Shin C.-H."/>
            <person name="Yu H.-J."/>
            <person name="Mun J.-H."/>
        </authorList>
    </citation>
    <scope>NUCLEOTIDE SEQUENCE [LARGE SCALE GENOMIC DNA]</scope>
    <source>
        <strain evidence="2">cv. Jeju island</strain>
        <tissue evidence="1">Leaf</tissue>
    </source>
</reference>
<proteinExistence type="predicted"/>
<keyword evidence="2" id="KW-1185">Reference proteome</keyword>
<sequence length="286" mass="31854">MTECEEISLCCVLNNIGSIYLTETSSGFRRASHQSSAVERREKGRKLILPLDEVEENQVVPPKRRKKRRKLILPPNEVKENQEAVVTANPAAIVEAGIMQTLPEVNKTVAAPETPRVRDERKEAKAYLASRLSGGKPNLSSSSVQRKTDKTSFRQIIVQEAIVTADPAAIVEARITQTLLKARRAKRTDLLSEAETSIKELEMIELREQRLCAQIEVDEYDQAQILLELKEVEAQIGASEMVIDALASQAMEATIVESEAKSFQKSINLEIDNVKDLVTSTLAFIK</sequence>
<accession>A0A314Z4Q5</accession>
<evidence type="ECO:0000313" key="1">
    <source>
        <dbReference type="EMBL" id="PQQ13553.1"/>
    </source>
</evidence>
<name>A0A314Z4Q5_PRUYE</name>